<evidence type="ECO:0000313" key="3">
    <source>
        <dbReference type="Proteomes" id="UP001230188"/>
    </source>
</evidence>
<dbReference type="PANTHER" id="PTHR35709">
    <property type="entry name" value="PROTEIN PROTON GRADIENT REGULATION 5, CHLOROPLASTIC"/>
    <property type="match status" value="1"/>
</dbReference>
<dbReference type="AlphaFoldDB" id="A0AAD7U6E8"/>
<sequence length="110" mass="11844">MTRLVLLALAGAALAFQPQPAMTPLRRTHRPSRLPVSMGKTAKFGIFSPAVYAGRVVLGDKRLEKLRGKGISLHSQAITEFCLFVGATPKTRGLLIKKAKTNGDTLGFLV</sequence>
<feature type="signal peptide" evidence="1">
    <location>
        <begin position="1"/>
        <end position="15"/>
    </location>
</feature>
<keyword evidence="3" id="KW-1185">Reference proteome</keyword>
<protein>
    <submittedName>
        <fullName evidence="2">Uncharacterized protein</fullName>
    </submittedName>
</protein>
<evidence type="ECO:0000256" key="1">
    <source>
        <dbReference type="SAM" id="SignalP"/>
    </source>
</evidence>
<dbReference type="GO" id="GO:0009644">
    <property type="term" value="P:response to high light intensity"/>
    <property type="evidence" value="ECO:0007669"/>
    <property type="project" value="InterPro"/>
</dbReference>
<dbReference type="EMBL" id="JAQMWT010000587">
    <property type="protein sequence ID" value="KAJ8599120.1"/>
    <property type="molecule type" value="Genomic_DNA"/>
</dbReference>
<feature type="chain" id="PRO_5042251767" evidence="1">
    <location>
        <begin position="16"/>
        <end position="110"/>
    </location>
</feature>
<comment type="caution">
    <text evidence="2">The sequence shown here is derived from an EMBL/GenBank/DDBJ whole genome shotgun (WGS) entry which is preliminary data.</text>
</comment>
<name>A0AAD7U6E8_9STRA</name>
<reference evidence="2" key="1">
    <citation type="submission" date="2023-01" db="EMBL/GenBank/DDBJ databases">
        <title>Metagenome sequencing of chrysophaentin producing Chrysophaeum taylorii.</title>
        <authorList>
            <person name="Davison J."/>
            <person name="Bewley C."/>
        </authorList>
    </citation>
    <scope>NUCLEOTIDE SEQUENCE</scope>
    <source>
        <strain evidence="2">NIES-1699</strain>
    </source>
</reference>
<keyword evidence="1" id="KW-0732">Signal</keyword>
<dbReference type="PANTHER" id="PTHR35709:SF1">
    <property type="entry name" value="PROTEIN PROTON GRADIENT REGULATION 5, CHLOROPLASTIC"/>
    <property type="match status" value="1"/>
</dbReference>
<gene>
    <name evidence="2" type="ORF">CTAYLR_006362</name>
</gene>
<accession>A0AAD7U6E8</accession>
<dbReference type="GO" id="GO:0009773">
    <property type="term" value="P:photosynthetic electron transport in photosystem I"/>
    <property type="evidence" value="ECO:0007669"/>
    <property type="project" value="InterPro"/>
</dbReference>
<evidence type="ECO:0000313" key="2">
    <source>
        <dbReference type="EMBL" id="KAJ8599120.1"/>
    </source>
</evidence>
<proteinExistence type="predicted"/>
<organism evidence="2 3">
    <name type="scientific">Chrysophaeum taylorii</name>
    <dbReference type="NCBI Taxonomy" id="2483200"/>
    <lineage>
        <taxon>Eukaryota</taxon>
        <taxon>Sar</taxon>
        <taxon>Stramenopiles</taxon>
        <taxon>Ochrophyta</taxon>
        <taxon>Pelagophyceae</taxon>
        <taxon>Pelagomonadales</taxon>
        <taxon>Pelagomonadaceae</taxon>
        <taxon>Chrysophaeum</taxon>
    </lineage>
</organism>
<dbReference type="Proteomes" id="UP001230188">
    <property type="component" value="Unassembled WGS sequence"/>
</dbReference>
<dbReference type="InterPro" id="IPR037497">
    <property type="entry name" value="PGR5"/>
</dbReference>